<protein>
    <recommendedName>
        <fullName evidence="2">DUF7918 domain-containing protein</fullName>
    </recommendedName>
</protein>
<proteinExistence type="predicted"/>
<dbReference type="InterPro" id="IPR057678">
    <property type="entry name" value="DUF7918"/>
</dbReference>
<dbReference type="PANTHER" id="PTHR36223">
    <property type="entry name" value="BETA-LACTAMASE-TYPE TRANSPEPTIDASE FOLD DOMAIN CONTAINING PROTEIN"/>
    <property type="match status" value="1"/>
</dbReference>
<organism evidence="3 4">
    <name type="scientific">Saxophila tyrrhenica</name>
    <dbReference type="NCBI Taxonomy" id="1690608"/>
    <lineage>
        <taxon>Eukaryota</taxon>
        <taxon>Fungi</taxon>
        <taxon>Dikarya</taxon>
        <taxon>Ascomycota</taxon>
        <taxon>Pezizomycotina</taxon>
        <taxon>Dothideomycetes</taxon>
        <taxon>Dothideomycetidae</taxon>
        <taxon>Mycosphaerellales</taxon>
        <taxon>Extremaceae</taxon>
        <taxon>Saxophila</taxon>
    </lineage>
</organism>
<dbReference type="Pfam" id="PF25534">
    <property type="entry name" value="DUF7918"/>
    <property type="match status" value="1"/>
</dbReference>
<dbReference type="PANTHER" id="PTHR36223:SF1">
    <property type="entry name" value="TRANSCRIPTION ELONGATION FACTOR EAF N-TERMINAL DOMAIN-CONTAINING PROTEIN"/>
    <property type="match status" value="1"/>
</dbReference>
<gene>
    <name evidence="3" type="ORF">LTR77_004429</name>
</gene>
<comment type="caution">
    <text evidence="3">The sequence shown here is derived from an EMBL/GenBank/DDBJ whole genome shotgun (WGS) entry which is preliminary data.</text>
</comment>
<evidence type="ECO:0000313" key="3">
    <source>
        <dbReference type="EMBL" id="KAK5171285.1"/>
    </source>
</evidence>
<feature type="region of interest" description="Disordered" evidence="1">
    <location>
        <begin position="254"/>
        <end position="300"/>
    </location>
</feature>
<reference evidence="3 4" key="1">
    <citation type="submission" date="2023-08" db="EMBL/GenBank/DDBJ databases">
        <title>Black Yeasts Isolated from many extreme environments.</title>
        <authorList>
            <person name="Coleine C."/>
            <person name="Stajich J.E."/>
            <person name="Selbmann L."/>
        </authorList>
    </citation>
    <scope>NUCLEOTIDE SEQUENCE [LARGE SCALE GENOMIC DNA]</scope>
    <source>
        <strain evidence="3 4">CCFEE 5935</strain>
    </source>
</reference>
<dbReference type="AlphaFoldDB" id="A0AAV9PDF3"/>
<evidence type="ECO:0000313" key="4">
    <source>
        <dbReference type="Proteomes" id="UP001337655"/>
    </source>
</evidence>
<dbReference type="EMBL" id="JAVRRT010000006">
    <property type="protein sequence ID" value="KAK5171285.1"/>
    <property type="molecule type" value="Genomic_DNA"/>
</dbReference>
<keyword evidence="4" id="KW-1185">Reference proteome</keyword>
<sequence length="325" mass="36106">MVRSNDIPGLVVEVTVGGEALREYQKDDLEDVARTTTRYIEAVTGQEFVVSIKLLEDFKFMGNCLAAKVYADGTMLTSALMCYELDVREVEGIEIGDDTVRKASFADVEIVSDRGVVPGEASKVKNVGTIVVVLSHEQTTEEDDSEDEYIQNAIAAIESISKKDVKGQAISHKAEFADAMPYSTTYVSSQPVVGEPNPFATIVFRYRSHGAMLQALRIIERTPTPPPPEERDHAALSPEDIRDMQRRLVELTRQQEEHVRVKREREDGDDNPRPRRVARAAAGDTQLELDDTGSFRDRSETLAPADRVVIEMIEAAPLRNATQQA</sequence>
<dbReference type="RefSeq" id="XP_064660313.1">
    <property type="nucleotide sequence ID" value="XM_064801683.1"/>
</dbReference>
<feature type="compositionally biased region" description="Basic and acidic residues" evidence="1">
    <location>
        <begin position="254"/>
        <end position="273"/>
    </location>
</feature>
<dbReference type="GeneID" id="89925775"/>
<feature type="compositionally biased region" description="Basic and acidic residues" evidence="1">
    <location>
        <begin position="228"/>
        <end position="240"/>
    </location>
</feature>
<feature type="domain" description="DUF7918" evidence="2">
    <location>
        <begin position="9"/>
        <end position="222"/>
    </location>
</feature>
<dbReference type="Proteomes" id="UP001337655">
    <property type="component" value="Unassembled WGS sequence"/>
</dbReference>
<name>A0AAV9PDF3_9PEZI</name>
<feature type="region of interest" description="Disordered" evidence="1">
    <location>
        <begin position="220"/>
        <end position="240"/>
    </location>
</feature>
<evidence type="ECO:0000259" key="2">
    <source>
        <dbReference type="Pfam" id="PF25534"/>
    </source>
</evidence>
<accession>A0AAV9PDF3</accession>
<evidence type="ECO:0000256" key="1">
    <source>
        <dbReference type="SAM" id="MobiDB-lite"/>
    </source>
</evidence>